<comment type="caution">
    <text evidence="14">The sequence shown here is derived from an EMBL/GenBank/DDBJ whole genome shotgun (WGS) entry which is preliminary data.</text>
</comment>
<keyword evidence="8" id="KW-0560">Oxidoreductase</keyword>
<keyword evidence="9" id="KW-0408">Iron</keyword>
<keyword evidence="3" id="KW-0963">Cytoplasm</keyword>
<evidence type="ECO:0000256" key="12">
    <source>
        <dbReference type="ARBA" id="ARBA00039005"/>
    </source>
</evidence>
<feature type="region of interest" description="Disordered" evidence="13">
    <location>
        <begin position="1"/>
        <end position="22"/>
    </location>
</feature>
<dbReference type="Proteomes" id="UP001177023">
    <property type="component" value="Unassembled WGS sequence"/>
</dbReference>
<evidence type="ECO:0000313" key="15">
    <source>
        <dbReference type="Proteomes" id="UP001177023"/>
    </source>
</evidence>
<name>A0AA36G3Y2_9BILA</name>
<dbReference type="FunFam" id="2.60.120.10:FF:000099">
    <property type="entry name" value="1,2-dihydroxy-3-keto-5-methylthiopentene dioxygenase"/>
    <property type="match status" value="1"/>
</dbReference>
<keyword evidence="11" id="KW-0539">Nucleus</keyword>
<dbReference type="GO" id="GO:0010309">
    <property type="term" value="F:acireductone dioxygenase [iron(II)-requiring] activity"/>
    <property type="evidence" value="ECO:0007669"/>
    <property type="project" value="UniProtKB-EC"/>
</dbReference>
<dbReference type="GO" id="GO:0046872">
    <property type="term" value="F:metal ion binding"/>
    <property type="evidence" value="ECO:0007669"/>
    <property type="project" value="UniProtKB-KW"/>
</dbReference>
<accession>A0AA36G3Y2</accession>
<evidence type="ECO:0000256" key="13">
    <source>
        <dbReference type="SAM" id="MobiDB-lite"/>
    </source>
</evidence>
<keyword evidence="4" id="KW-0533">Nickel</keyword>
<dbReference type="InterPro" id="IPR027496">
    <property type="entry name" value="ARD_euk"/>
</dbReference>
<dbReference type="HAMAP" id="MF_03154">
    <property type="entry name" value="Salvage_MtnD_euk"/>
    <property type="match status" value="1"/>
</dbReference>
<evidence type="ECO:0000256" key="1">
    <source>
        <dbReference type="ARBA" id="ARBA00000428"/>
    </source>
</evidence>
<evidence type="ECO:0000256" key="3">
    <source>
        <dbReference type="ARBA" id="ARBA00022490"/>
    </source>
</evidence>
<evidence type="ECO:0000256" key="2">
    <source>
        <dbReference type="ARBA" id="ARBA00001954"/>
    </source>
</evidence>
<evidence type="ECO:0000256" key="10">
    <source>
        <dbReference type="ARBA" id="ARBA00023167"/>
    </source>
</evidence>
<dbReference type="PANTHER" id="PTHR23418:SF0">
    <property type="entry name" value="ACIREDUCTONE DIOXYGENASE"/>
    <property type="match status" value="1"/>
</dbReference>
<comment type="cofactor">
    <cofactor evidence="2">
        <name>Fe(2+)</name>
        <dbReference type="ChEBI" id="CHEBI:29033"/>
    </cofactor>
</comment>
<dbReference type="AlphaFoldDB" id="A0AA36G3Y2"/>
<dbReference type="GO" id="GO:0019509">
    <property type="term" value="P:L-methionine salvage from methylthioadenosine"/>
    <property type="evidence" value="ECO:0007669"/>
    <property type="project" value="InterPro"/>
</dbReference>
<evidence type="ECO:0000256" key="4">
    <source>
        <dbReference type="ARBA" id="ARBA00022596"/>
    </source>
</evidence>
<evidence type="ECO:0000256" key="8">
    <source>
        <dbReference type="ARBA" id="ARBA00023002"/>
    </source>
</evidence>
<dbReference type="SUPFAM" id="SSF51182">
    <property type="entry name" value="RmlC-like cupins"/>
    <property type="match status" value="1"/>
</dbReference>
<dbReference type="InterPro" id="IPR011051">
    <property type="entry name" value="RmlC_Cupin_sf"/>
</dbReference>
<keyword evidence="10" id="KW-0486">Methionine biosynthesis</keyword>
<dbReference type="EMBL" id="CATQJA010002650">
    <property type="protein sequence ID" value="CAJ0577352.1"/>
    <property type="molecule type" value="Genomic_DNA"/>
</dbReference>
<keyword evidence="6" id="KW-0479">Metal-binding</keyword>
<dbReference type="PANTHER" id="PTHR23418">
    <property type="entry name" value="ACIREDUCTONE DIOXYGENASE"/>
    <property type="match status" value="1"/>
</dbReference>
<evidence type="ECO:0000256" key="9">
    <source>
        <dbReference type="ARBA" id="ARBA00023004"/>
    </source>
</evidence>
<evidence type="ECO:0000256" key="11">
    <source>
        <dbReference type="ARBA" id="ARBA00023242"/>
    </source>
</evidence>
<sequence length="180" mass="21409">MVRAYYMQDPVTNQRDPCELDPPREATEEALKRCDVWTMKIPIENDWEQKLNEEAKKVGLNYRDEIHVNKDKMPNYEEKIKIFFEEHLHVDPEVRFVKGGSGYFDVRDREDKWIRLAVSAGDFIFLPAGIYHRFTVDNNDSINAIRLFKDEPIWEAFNRSDHQTDEKTIRAEYLNAIQKV</sequence>
<keyword evidence="15" id="KW-1185">Reference proteome</keyword>
<dbReference type="Gene3D" id="2.60.120.10">
    <property type="entry name" value="Jelly Rolls"/>
    <property type="match status" value="1"/>
</dbReference>
<dbReference type="InterPro" id="IPR014710">
    <property type="entry name" value="RmlC-like_jellyroll"/>
</dbReference>
<reference evidence="14" key="1">
    <citation type="submission" date="2023-06" db="EMBL/GenBank/DDBJ databases">
        <authorList>
            <person name="Delattre M."/>
        </authorList>
    </citation>
    <scope>NUCLEOTIDE SEQUENCE</scope>
    <source>
        <strain evidence="14">AF72</strain>
    </source>
</reference>
<dbReference type="InterPro" id="IPR004313">
    <property type="entry name" value="ARD"/>
</dbReference>
<feature type="non-terminal residue" evidence="14">
    <location>
        <position position="1"/>
    </location>
</feature>
<dbReference type="CDD" id="cd02232">
    <property type="entry name" value="cupin_ARD"/>
    <property type="match status" value="1"/>
</dbReference>
<keyword evidence="5" id="KW-0028">Amino-acid biosynthesis</keyword>
<protein>
    <recommendedName>
        <fullName evidence="12">acireductone dioxygenase (Fe(2+)-requiring)</fullName>
        <ecNumber evidence="12">1.13.11.54</ecNumber>
    </recommendedName>
</protein>
<proteinExistence type="inferred from homology"/>
<dbReference type="Pfam" id="PF03079">
    <property type="entry name" value="ARD"/>
    <property type="match status" value="1"/>
</dbReference>
<comment type="catalytic activity">
    <reaction evidence="1">
        <text>1,2-dihydroxy-5-(methylsulfanyl)pent-1-en-3-one + O2 = 4-methylsulfanyl-2-oxobutanoate + formate + 2 H(+)</text>
        <dbReference type="Rhea" id="RHEA:24504"/>
        <dbReference type="ChEBI" id="CHEBI:15378"/>
        <dbReference type="ChEBI" id="CHEBI:15379"/>
        <dbReference type="ChEBI" id="CHEBI:15740"/>
        <dbReference type="ChEBI" id="CHEBI:16723"/>
        <dbReference type="ChEBI" id="CHEBI:49252"/>
        <dbReference type="EC" id="1.13.11.54"/>
    </reaction>
</comment>
<dbReference type="EC" id="1.13.11.54" evidence="12"/>
<evidence type="ECO:0000256" key="5">
    <source>
        <dbReference type="ARBA" id="ARBA00022605"/>
    </source>
</evidence>
<keyword evidence="7" id="KW-0223">Dioxygenase</keyword>
<evidence type="ECO:0000256" key="7">
    <source>
        <dbReference type="ARBA" id="ARBA00022964"/>
    </source>
</evidence>
<evidence type="ECO:0000256" key="6">
    <source>
        <dbReference type="ARBA" id="ARBA00022723"/>
    </source>
</evidence>
<gene>
    <name evidence="14" type="ORF">MSPICULIGERA_LOCUS15625</name>
</gene>
<evidence type="ECO:0000313" key="14">
    <source>
        <dbReference type="EMBL" id="CAJ0577352.1"/>
    </source>
</evidence>
<organism evidence="14 15">
    <name type="scientific">Mesorhabditis spiculigera</name>
    <dbReference type="NCBI Taxonomy" id="96644"/>
    <lineage>
        <taxon>Eukaryota</taxon>
        <taxon>Metazoa</taxon>
        <taxon>Ecdysozoa</taxon>
        <taxon>Nematoda</taxon>
        <taxon>Chromadorea</taxon>
        <taxon>Rhabditida</taxon>
        <taxon>Rhabditina</taxon>
        <taxon>Rhabditomorpha</taxon>
        <taxon>Rhabditoidea</taxon>
        <taxon>Rhabditidae</taxon>
        <taxon>Mesorhabditinae</taxon>
        <taxon>Mesorhabditis</taxon>
    </lineage>
</organism>